<keyword evidence="10 16" id="KW-1133">Transmembrane helix</keyword>
<dbReference type="GO" id="GO:0003677">
    <property type="term" value="F:DNA binding"/>
    <property type="evidence" value="ECO:0007669"/>
    <property type="project" value="UniProtKB-KW"/>
</dbReference>
<evidence type="ECO:0000256" key="1">
    <source>
        <dbReference type="ARBA" id="ARBA00004651"/>
    </source>
</evidence>
<dbReference type="Pfam" id="PF09397">
    <property type="entry name" value="FtsK_gamma"/>
    <property type="match status" value="1"/>
</dbReference>
<keyword evidence="5" id="KW-0132">Cell division</keyword>
<dbReference type="InterPro" id="IPR036388">
    <property type="entry name" value="WH-like_DNA-bd_sf"/>
</dbReference>
<evidence type="ECO:0000256" key="9">
    <source>
        <dbReference type="ARBA" id="ARBA00022840"/>
    </source>
</evidence>
<keyword evidence="6 16" id="KW-0812">Transmembrane</keyword>
<feature type="compositionally biased region" description="Acidic residues" evidence="15">
    <location>
        <begin position="214"/>
        <end position="225"/>
    </location>
</feature>
<evidence type="ECO:0000256" key="13">
    <source>
        <dbReference type="ARBA" id="ARBA00023306"/>
    </source>
</evidence>
<dbReference type="EMBL" id="SMFU01000007">
    <property type="protein sequence ID" value="TCK09381.1"/>
    <property type="molecule type" value="Genomic_DNA"/>
</dbReference>
<keyword evidence="19" id="KW-1185">Reference proteome</keyword>
<evidence type="ECO:0000256" key="10">
    <source>
        <dbReference type="ARBA" id="ARBA00022989"/>
    </source>
</evidence>
<feature type="compositionally biased region" description="Low complexity" evidence="15">
    <location>
        <begin position="358"/>
        <end position="378"/>
    </location>
</feature>
<dbReference type="GO" id="GO:0005886">
    <property type="term" value="C:plasma membrane"/>
    <property type="evidence" value="ECO:0007669"/>
    <property type="project" value="UniProtKB-SubCell"/>
</dbReference>
<dbReference type="Pfam" id="PF17854">
    <property type="entry name" value="FtsK_alpha"/>
    <property type="match status" value="1"/>
</dbReference>
<evidence type="ECO:0000256" key="14">
    <source>
        <dbReference type="PROSITE-ProRule" id="PRU00289"/>
    </source>
</evidence>
<dbReference type="Pfam" id="PF01580">
    <property type="entry name" value="FtsK_SpoIIIE"/>
    <property type="match status" value="1"/>
</dbReference>
<feature type="transmembrane region" description="Helical" evidence="16">
    <location>
        <begin position="23"/>
        <end position="42"/>
    </location>
</feature>
<dbReference type="SUPFAM" id="SSF52540">
    <property type="entry name" value="P-loop containing nucleoside triphosphate hydrolases"/>
    <property type="match status" value="1"/>
</dbReference>
<evidence type="ECO:0000256" key="15">
    <source>
        <dbReference type="SAM" id="MobiDB-lite"/>
    </source>
</evidence>
<evidence type="ECO:0000256" key="2">
    <source>
        <dbReference type="ARBA" id="ARBA00006474"/>
    </source>
</evidence>
<dbReference type="PROSITE" id="PS50901">
    <property type="entry name" value="FTSK"/>
    <property type="match status" value="1"/>
</dbReference>
<keyword evidence="8" id="KW-0159">Chromosome partition</keyword>
<protein>
    <recommendedName>
        <fullName evidence="3">DNA translocase FtsK</fullName>
    </recommendedName>
</protein>
<feature type="region of interest" description="Disordered" evidence="15">
    <location>
        <begin position="213"/>
        <end position="430"/>
    </location>
</feature>
<keyword evidence="12 16" id="KW-0472">Membrane</keyword>
<evidence type="ECO:0000256" key="4">
    <source>
        <dbReference type="ARBA" id="ARBA00022475"/>
    </source>
</evidence>
<dbReference type="GO" id="GO:0051301">
    <property type="term" value="P:cell division"/>
    <property type="evidence" value="ECO:0007669"/>
    <property type="project" value="UniProtKB-KW"/>
</dbReference>
<evidence type="ECO:0000256" key="16">
    <source>
        <dbReference type="SAM" id="Phobius"/>
    </source>
</evidence>
<dbReference type="InterPro" id="IPR018541">
    <property type="entry name" value="Ftsk_gamma"/>
</dbReference>
<evidence type="ECO:0000313" key="18">
    <source>
        <dbReference type="EMBL" id="TCK09381.1"/>
    </source>
</evidence>
<dbReference type="Pfam" id="PF13491">
    <property type="entry name" value="FtsK_4TM"/>
    <property type="match status" value="1"/>
</dbReference>
<dbReference type="InterPro" id="IPR027417">
    <property type="entry name" value="P-loop_NTPase"/>
</dbReference>
<evidence type="ECO:0000256" key="11">
    <source>
        <dbReference type="ARBA" id="ARBA00023125"/>
    </source>
</evidence>
<evidence type="ECO:0000259" key="17">
    <source>
        <dbReference type="PROSITE" id="PS50901"/>
    </source>
</evidence>
<keyword evidence="4" id="KW-1003">Cell membrane</keyword>
<evidence type="ECO:0000256" key="5">
    <source>
        <dbReference type="ARBA" id="ARBA00022618"/>
    </source>
</evidence>
<dbReference type="PANTHER" id="PTHR22683:SF41">
    <property type="entry name" value="DNA TRANSLOCASE FTSK"/>
    <property type="match status" value="1"/>
</dbReference>
<dbReference type="OrthoDB" id="9807790at2"/>
<feature type="transmembrane region" description="Helical" evidence="16">
    <location>
        <begin position="110"/>
        <end position="132"/>
    </location>
</feature>
<name>A0A4R1GPN0_9GAMM</name>
<dbReference type="InterPro" id="IPR002543">
    <property type="entry name" value="FtsK_dom"/>
</dbReference>
<keyword evidence="13" id="KW-0131">Cell cycle</keyword>
<dbReference type="Gene3D" id="1.10.10.10">
    <property type="entry name" value="Winged helix-like DNA-binding domain superfamily/Winged helix DNA-binding domain"/>
    <property type="match status" value="1"/>
</dbReference>
<keyword evidence="11" id="KW-0238">DNA-binding</keyword>
<dbReference type="InterPro" id="IPR036390">
    <property type="entry name" value="WH_DNA-bd_sf"/>
</dbReference>
<organism evidence="18 19">
    <name type="scientific">Marinobacterium mangrovicola</name>
    <dbReference type="NCBI Taxonomy" id="1476959"/>
    <lineage>
        <taxon>Bacteria</taxon>
        <taxon>Pseudomonadati</taxon>
        <taxon>Pseudomonadota</taxon>
        <taxon>Gammaproteobacteria</taxon>
        <taxon>Oceanospirillales</taxon>
        <taxon>Oceanospirillaceae</taxon>
        <taxon>Marinobacterium</taxon>
    </lineage>
</organism>
<evidence type="ECO:0000313" key="19">
    <source>
        <dbReference type="Proteomes" id="UP000294546"/>
    </source>
</evidence>
<dbReference type="InterPro" id="IPR041027">
    <property type="entry name" value="FtsK_alpha"/>
</dbReference>
<dbReference type="FunFam" id="3.40.50.300:FF:000209">
    <property type="entry name" value="Cell division protein FtsK"/>
    <property type="match status" value="1"/>
</dbReference>
<accession>A0A4R1GPN0</accession>
<dbReference type="PANTHER" id="PTHR22683">
    <property type="entry name" value="SPORULATION PROTEIN RELATED"/>
    <property type="match status" value="1"/>
</dbReference>
<dbReference type="GO" id="GO:0005524">
    <property type="term" value="F:ATP binding"/>
    <property type="evidence" value="ECO:0007669"/>
    <property type="project" value="UniProtKB-UniRule"/>
</dbReference>
<dbReference type="Proteomes" id="UP000294546">
    <property type="component" value="Unassembled WGS sequence"/>
</dbReference>
<comment type="similarity">
    <text evidence="2">Belongs to the FtsK/SpoIIIE/SftA family.</text>
</comment>
<dbReference type="RefSeq" id="WP_132289582.1">
    <property type="nucleotide sequence ID" value="NZ_SMFU01000007.1"/>
</dbReference>
<evidence type="ECO:0000256" key="12">
    <source>
        <dbReference type="ARBA" id="ARBA00023136"/>
    </source>
</evidence>
<evidence type="ECO:0000256" key="3">
    <source>
        <dbReference type="ARBA" id="ARBA00020887"/>
    </source>
</evidence>
<feature type="compositionally biased region" description="Low complexity" evidence="15">
    <location>
        <begin position="418"/>
        <end position="428"/>
    </location>
</feature>
<feature type="domain" description="FtsK" evidence="17">
    <location>
        <begin position="552"/>
        <end position="768"/>
    </location>
</feature>
<dbReference type="AlphaFoldDB" id="A0A4R1GPN0"/>
<dbReference type="CDD" id="cd01127">
    <property type="entry name" value="TrwB_TraG_TraD_VirD4"/>
    <property type="match status" value="1"/>
</dbReference>
<dbReference type="SMART" id="SM00843">
    <property type="entry name" value="Ftsk_gamma"/>
    <property type="match status" value="1"/>
</dbReference>
<keyword evidence="9 14" id="KW-0067">ATP-binding</keyword>
<dbReference type="Gene3D" id="3.30.980.40">
    <property type="match status" value="1"/>
</dbReference>
<proteinExistence type="inferred from homology"/>
<dbReference type="SUPFAM" id="SSF46785">
    <property type="entry name" value="Winged helix' DNA-binding domain"/>
    <property type="match status" value="1"/>
</dbReference>
<reference evidence="18 19" key="1">
    <citation type="submission" date="2019-03" db="EMBL/GenBank/DDBJ databases">
        <title>Genomic Encyclopedia of Archaeal and Bacterial Type Strains, Phase II (KMG-II): from individual species to whole genera.</title>
        <authorList>
            <person name="Goeker M."/>
        </authorList>
    </citation>
    <scope>NUCLEOTIDE SEQUENCE [LARGE SCALE GENOMIC DNA]</scope>
    <source>
        <strain evidence="18 19">DSM 27697</strain>
    </source>
</reference>
<gene>
    <name evidence="18" type="ORF">CLV83_1487</name>
</gene>
<dbReference type="Gene3D" id="3.40.50.300">
    <property type="entry name" value="P-loop containing nucleotide triphosphate hydrolases"/>
    <property type="match status" value="1"/>
</dbReference>
<dbReference type="GO" id="GO:0007059">
    <property type="term" value="P:chromosome segregation"/>
    <property type="evidence" value="ECO:0007669"/>
    <property type="project" value="UniProtKB-KW"/>
</dbReference>
<evidence type="ECO:0000256" key="8">
    <source>
        <dbReference type="ARBA" id="ARBA00022829"/>
    </source>
</evidence>
<dbReference type="InterPro" id="IPR050206">
    <property type="entry name" value="FtsK/SpoIIIE/SftA"/>
</dbReference>
<comment type="caution">
    <text evidence="18">The sequence shown here is derived from an EMBL/GenBank/DDBJ whole genome shotgun (WGS) entry which is preliminary data.</text>
</comment>
<dbReference type="InterPro" id="IPR025199">
    <property type="entry name" value="FtsK_4TM"/>
</dbReference>
<feature type="transmembrane region" description="Helical" evidence="16">
    <location>
        <begin position="67"/>
        <end position="90"/>
    </location>
</feature>
<evidence type="ECO:0000256" key="6">
    <source>
        <dbReference type="ARBA" id="ARBA00022692"/>
    </source>
</evidence>
<keyword evidence="7 14" id="KW-0547">Nucleotide-binding</keyword>
<feature type="binding site" evidence="14">
    <location>
        <begin position="569"/>
        <end position="576"/>
    </location>
    <ligand>
        <name>ATP</name>
        <dbReference type="ChEBI" id="CHEBI:30616"/>
    </ligand>
</feature>
<sequence>MNEKRINSSTALGLQLARVAKEAGLVLLIGLNIFLLLAILSYDPKDPGWSHMGYQGTASNLTGVTGAWIADVAVSLLGVGAYLLPFMFIWPAVRFLRQRRAGLLDAIPFIMLRLSGAILLMIGLSALASMHLSNGSLNYPFTAGGLIGQALSDLSVAWLSIVGSSVVHWTLLLFGLTLYAEVSWKTALESCGGAMLRGWEFIIERLSRRKTESFDEVAEEGEGDEPLFKKSYSHSERPQSVRPQEQQRPAVQPSRADARAEATIRQRTQPLAGEQPVHRERVEPSFSLEGLSARDSQADEVVTDVPGARKAAEIEEPDVPQAAEAAAPRPVVQPEPAPETKPAEPLSEPQPQPESAEEMPPWEAPAQPSPAADQQAGASRKGVKIVPLSESHKPLVDDEPPGNQPSGTTSRKAPPVLPSLDLLDPPELQSDHGYTEEELEDFSRLLEAKLKDFGVVAEVVEVNPGPVITRFEIQPAPGVKASKISNLARDLARSMAVAAVRVVEVIPGKSVIGIEIPNSTRQTVRLSEVLNAKPYLEASSRLTLALGNDIAGNPVVANLAKMPHLLVAGTTGSGKSVGVNAMLLSLLFKATPDEVRLMLVDPKMLELSIYDGIPHLLTPVITDMKEAAGGLRWCVAEMERRYRLMAKMGVRNIAGFNEKLAKAQERGEPLRDPLWNPQEQGLDPSEPAPFLETLPYIVVVVDEFADMMMMVGKKVEELIARIAQKARAAGIHLILATQRPSVDVITGLIKANVPTRIAFQVSSKIDSRTILDQSGAENLLGYGDMLYLPAGTSLPNRVHGAFVSDDEVHRTVEAWKAMGEPVYIDEILSEPGGDGAGGSGNLFDDEADPLYDEAVAFVTETRKASISSVQRKLKIGYNRAARMIESMEAAGVISEAGSNGQREVLAPPPPRD</sequence>
<comment type="subcellular location">
    <subcellularLocation>
        <location evidence="1">Cell membrane</location>
        <topology evidence="1">Multi-pass membrane protein</topology>
    </subcellularLocation>
</comment>
<evidence type="ECO:0000256" key="7">
    <source>
        <dbReference type="ARBA" id="ARBA00022741"/>
    </source>
</evidence>